<dbReference type="GO" id="GO:0009755">
    <property type="term" value="P:hormone-mediated signaling pathway"/>
    <property type="evidence" value="ECO:0007669"/>
    <property type="project" value="InterPro"/>
</dbReference>
<comment type="subcellular location">
    <subcellularLocation>
        <location evidence="1">Secreted</location>
    </subcellularLocation>
</comment>
<dbReference type="SMART" id="SM00792">
    <property type="entry name" value="Agouti"/>
    <property type="match status" value="1"/>
</dbReference>
<feature type="disulfide bond" evidence="6">
    <location>
        <begin position="109"/>
        <end position="130"/>
    </location>
</feature>
<evidence type="ECO:0000256" key="3">
    <source>
        <dbReference type="ARBA" id="ARBA00022729"/>
    </source>
</evidence>
<dbReference type="RefSeq" id="XP_030253568.1">
    <property type="nucleotide sequence ID" value="XM_030397708.1"/>
</dbReference>
<keyword evidence="2" id="KW-0964">Secreted</keyword>
<dbReference type="InterPro" id="IPR027300">
    <property type="entry name" value="Agouti_dom"/>
</dbReference>
<keyword evidence="11" id="KW-1185">Reference proteome</keyword>
<dbReference type="InterPro" id="IPR007733">
    <property type="entry name" value="Agouti"/>
</dbReference>
<reference evidence="10" key="3">
    <citation type="submission" date="2025-09" db="UniProtKB">
        <authorList>
            <consortium name="Ensembl"/>
        </authorList>
    </citation>
    <scope>IDENTIFICATION</scope>
</reference>
<accession>A0A671Z3D4</accession>
<dbReference type="GO" id="GO:0007218">
    <property type="term" value="P:neuropeptide signaling pathway"/>
    <property type="evidence" value="ECO:0007669"/>
    <property type="project" value="TreeGrafter"/>
</dbReference>
<dbReference type="InParanoid" id="A0A671Z3D4"/>
<feature type="domain" description="Agouti" evidence="9">
    <location>
        <begin position="92"/>
        <end position="130"/>
    </location>
</feature>
<feature type="disulfide bond" evidence="6">
    <location>
        <begin position="105"/>
        <end position="123"/>
    </location>
</feature>
<keyword evidence="4" id="KW-0960">Knottin</keyword>
<dbReference type="GO" id="GO:0008343">
    <property type="term" value="P:adult feeding behavior"/>
    <property type="evidence" value="ECO:0007669"/>
    <property type="project" value="TreeGrafter"/>
</dbReference>
<dbReference type="Gene3D" id="4.10.760.10">
    <property type="entry name" value="Agouti domain"/>
    <property type="match status" value="1"/>
</dbReference>
<keyword evidence="3 8" id="KW-0732">Signal</keyword>
<comment type="caution">
    <text evidence="6">Lacks conserved residue(s) required for the propagation of feature annotation.</text>
</comment>
<dbReference type="AlphaFoldDB" id="A0A671Z3D4"/>
<dbReference type="GeneID" id="115569676"/>
<protein>
    <submittedName>
        <fullName evidence="10">Agouti-signaling protein-like</fullName>
    </submittedName>
</protein>
<dbReference type="GO" id="GO:0005184">
    <property type="term" value="F:neuropeptide hormone activity"/>
    <property type="evidence" value="ECO:0007669"/>
    <property type="project" value="TreeGrafter"/>
</dbReference>
<dbReference type="PROSITE" id="PS51150">
    <property type="entry name" value="AGOUTI_2"/>
    <property type="match status" value="1"/>
</dbReference>
<reference evidence="10" key="1">
    <citation type="submission" date="2021-04" db="EMBL/GenBank/DDBJ databases">
        <authorList>
            <consortium name="Wellcome Sanger Institute Data Sharing"/>
        </authorList>
    </citation>
    <scope>NUCLEOTIDE SEQUENCE [LARGE SCALE GENOMIC DNA]</scope>
</reference>
<dbReference type="Proteomes" id="UP000472265">
    <property type="component" value="Chromosome 19"/>
</dbReference>
<feature type="region of interest" description="Disordered" evidence="7">
    <location>
        <begin position="70"/>
        <end position="91"/>
    </location>
</feature>
<dbReference type="SUPFAM" id="SSF57055">
    <property type="entry name" value="Agouti-related protein"/>
    <property type="match status" value="1"/>
</dbReference>
<dbReference type="Ensembl" id="ENSSAUT00010072694.1">
    <property type="protein sequence ID" value="ENSSAUP00010069460.1"/>
    <property type="gene ID" value="ENSSAUG00010027510.1"/>
</dbReference>
<organism evidence="10 11">
    <name type="scientific">Sparus aurata</name>
    <name type="common">Gilthead sea bream</name>
    <dbReference type="NCBI Taxonomy" id="8175"/>
    <lineage>
        <taxon>Eukaryota</taxon>
        <taxon>Metazoa</taxon>
        <taxon>Chordata</taxon>
        <taxon>Craniata</taxon>
        <taxon>Vertebrata</taxon>
        <taxon>Euteleostomi</taxon>
        <taxon>Actinopterygii</taxon>
        <taxon>Neopterygii</taxon>
        <taxon>Teleostei</taxon>
        <taxon>Neoteleostei</taxon>
        <taxon>Acanthomorphata</taxon>
        <taxon>Eupercaria</taxon>
        <taxon>Spariformes</taxon>
        <taxon>Sparidae</taxon>
        <taxon>Sparus</taxon>
    </lineage>
</organism>
<evidence type="ECO:0000259" key="9">
    <source>
        <dbReference type="PROSITE" id="PS51150"/>
    </source>
</evidence>
<evidence type="ECO:0000256" key="1">
    <source>
        <dbReference type="ARBA" id="ARBA00004613"/>
    </source>
</evidence>
<feature type="signal peptide" evidence="8">
    <location>
        <begin position="1"/>
        <end position="19"/>
    </location>
</feature>
<evidence type="ECO:0000256" key="6">
    <source>
        <dbReference type="PROSITE-ProRule" id="PRU00494"/>
    </source>
</evidence>
<dbReference type="OrthoDB" id="9942042at2759"/>
<dbReference type="PANTHER" id="PTHR16551">
    <property type="entry name" value="AGOUTI RELATED"/>
    <property type="match status" value="1"/>
</dbReference>
<evidence type="ECO:0000256" key="5">
    <source>
        <dbReference type="ARBA" id="ARBA00023157"/>
    </source>
</evidence>
<dbReference type="OMA" id="ICFCRKA"/>
<dbReference type="GO" id="GO:2000253">
    <property type="term" value="P:positive regulation of feeding behavior"/>
    <property type="evidence" value="ECO:0007669"/>
    <property type="project" value="TreeGrafter"/>
</dbReference>
<dbReference type="GO" id="GO:0005615">
    <property type="term" value="C:extracellular space"/>
    <property type="evidence" value="ECO:0007669"/>
    <property type="project" value="TreeGrafter"/>
</dbReference>
<evidence type="ECO:0000256" key="4">
    <source>
        <dbReference type="ARBA" id="ARBA00022854"/>
    </source>
</evidence>
<gene>
    <name evidence="10" type="primary">LOC115569676</name>
</gene>
<evidence type="ECO:0000256" key="7">
    <source>
        <dbReference type="SAM" id="MobiDB-lite"/>
    </source>
</evidence>
<evidence type="ECO:0000313" key="11">
    <source>
        <dbReference type="Proteomes" id="UP000472265"/>
    </source>
</evidence>
<evidence type="ECO:0000256" key="2">
    <source>
        <dbReference type="ARBA" id="ARBA00022525"/>
    </source>
</evidence>
<reference evidence="10" key="2">
    <citation type="submission" date="2025-08" db="UniProtKB">
        <authorList>
            <consortium name="Ensembl"/>
        </authorList>
    </citation>
    <scope>IDENTIFICATION</scope>
</reference>
<dbReference type="GO" id="GO:0070996">
    <property type="term" value="F:type 1 melanocortin receptor binding"/>
    <property type="evidence" value="ECO:0007669"/>
    <property type="project" value="TreeGrafter"/>
</dbReference>
<feature type="disulfide bond" evidence="6">
    <location>
        <begin position="114"/>
        <end position="121"/>
    </location>
</feature>
<sequence length="130" mass="14787">MKLAVTWFWILFFALFSAGLFIRNDLSAARRNVSDSQSTGSLNHNRHRTLFARRGKYEKQRIYVPKPRVAPVPSDDLRPTAKLSPKPVKPDCSQLTQSCQPLSGCCDRCASCHCRFFNAICFCRKTNTLC</sequence>
<feature type="chain" id="PRO_5025558402" evidence="8">
    <location>
        <begin position="20"/>
        <end position="130"/>
    </location>
</feature>
<dbReference type="PANTHER" id="PTHR16551:SF5">
    <property type="entry name" value="AGOUTI-RELATED PEPTIDE 2"/>
    <property type="match status" value="1"/>
</dbReference>
<name>A0A671Z3D4_SPAAU</name>
<dbReference type="GeneTree" id="ENSGT00520000062345"/>
<evidence type="ECO:0000256" key="8">
    <source>
        <dbReference type="SAM" id="SignalP"/>
    </source>
</evidence>
<dbReference type="InterPro" id="IPR036836">
    <property type="entry name" value="Agouti_dom_sf"/>
</dbReference>
<proteinExistence type="predicted"/>
<evidence type="ECO:0000313" key="10">
    <source>
        <dbReference type="Ensembl" id="ENSSAUP00010069460.1"/>
    </source>
</evidence>
<dbReference type="Pfam" id="PF05039">
    <property type="entry name" value="Agouti"/>
    <property type="match status" value="1"/>
</dbReference>
<keyword evidence="5 6" id="KW-1015">Disulfide bond</keyword>